<dbReference type="EMBL" id="FWXZ01000006">
    <property type="protein sequence ID" value="SMC81176.1"/>
    <property type="molecule type" value="Genomic_DNA"/>
</dbReference>
<name>A0AC61PP62_9FIRM</name>
<dbReference type="Proteomes" id="UP000192328">
    <property type="component" value="Unassembled WGS sequence"/>
</dbReference>
<comment type="caution">
    <text evidence="1">The sequence shown here is derived from an EMBL/GenBank/DDBJ whole genome shotgun (WGS) entry which is preliminary data.</text>
</comment>
<evidence type="ECO:0000313" key="2">
    <source>
        <dbReference type="Proteomes" id="UP000192328"/>
    </source>
</evidence>
<accession>A0AC61PP62</accession>
<reference evidence="1" key="1">
    <citation type="submission" date="2017-04" db="EMBL/GenBank/DDBJ databases">
        <authorList>
            <person name="Varghese N."/>
            <person name="Submissions S."/>
        </authorList>
    </citation>
    <scope>NUCLEOTIDE SEQUENCE</scope>
    <source>
        <strain evidence="1">WTE2008</strain>
    </source>
</reference>
<keyword evidence="2" id="KW-1185">Reference proteome</keyword>
<organism evidence="1 2">
    <name type="scientific">Aristaeella lactis</name>
    <dbReference type="NCBI Taxonomy" id="3046383"/>
    <lineage>
        <taxon>Bacteria</taxon>
        <taxon>Bacillati</taxon>
        <taxon>Bacillota</taxon>
        <taxon>Clostridia</taxon>
        <taxon>Eubacteriales</taxon>
        <taxon>Aristaeellaceae</taxon>
        <taxon>Aristaeella</taxon>
    </lineage>
</organism>
<proteinExistence type="predicted"/>
<evidence type="ECO:0000313" key="1">
    <source>
        <dbReference type="EMBL" id="SMC81176.1"/>
    </source>
</evidence>
<protein>
    <submittedName>
        <fullName evidence="1">2'-5' RNA ligase</fullName>
    </submittedName>
</protein>
<gene>
    <name evidence="1" type="ORF">SAMN06297397_2635</name>
</gene>
<sequence length="174" mass="19847">MAGKALYVLAGYDDRTEKTLAGMQEKLYKLGFSGVQTKNIPMHFTLGSYHTDQEEALKERLRRIADTQRAFDVSFNHVGLFRLPENDVLFIKPEAGREMLDLKDSFNDSLDTFSWSAHTTLLIDRPDVIREALSPVLGGFSPFEGKVSVLHLYEFWPARHILSVQLKTLEDDKL</sequence>
<keyword evidence="1" id="KW-0436">Ligase</keyword>